<feature type="transmembrane region" description="Helical" evidence="9">
    <location>
        <begin position="540"/>
        <end position="558"/>
    </location>
</feature>
<evidence type="ECO:0000256" key="2">
    <source>
        <dbReference type="ARBA" id="ARBA00004370"/>
    </source>
</evidence>
<dbReference type="InterPro" id="IPR024461">
    <property type="entry name" value="CCDC90-like"/>
</dbReference>
<comment type="caution">
    <text evidence="10">The sequence shown here is derived from an EMBL/GenBank/DDBJ whole genome shotgun (WGS) entry which is preliminary data.</text>
</comment>
<comment type="subcellular location">
    <subcellularLocation>
        <location evidence="2">Membrane</location>
    </subcellularLocation>
    <subcellularLocation>
        <location evidence="1">Mitochondrion</location>
    </subcellularLocation>
</comment>
<dbReference type="KEGG" id="ssck:SPSK_08920"/>
<dbReference type="OrthoDB" id="5424147at2759"/>
<dbReference type="AlphaFoldDB" id="A0A0F2M9A7"/>
<keyword evidence="6" id="KW-0496">Mitochondrion</keyword>
<dbReference type="EMBL" id="AXCR01000007">
    <property type="protein sequence ID" value="KJR85664.1"/>
    <property type="molecule type" value="Genomic_DNA"/>
</dbReference>
<evidence type="ECO:0000256" key="9">
    <source>
        <dbReference type="SAM" id="Phobius"/>
    </source>
</evidence>
<evidence type="ECO:0000256" key="3">
    <source>
        <dbReference type="ARBA" id="ARBA00022692"/>
    </source>
</evidence>
<evidence type="ECO:0000256" key="8">
    <source>
        <dbReference type="SAM" id="MobiDB-lite"/>
    </source>
</evidence>
<feature type="region of interest" description="Disordered" evidence="8">
    <location>
        <begin position="334"/>
        <end position="376"/>
    </location>
</feature>
<dbReference type="Proteomes" id="UP000033710">
    <property type="component" value="Unassembled WGS sequence"/>
</dbReference>
<feature type="compositionally biased region" description="Low complexity" evidence="8">
    <location>
        <begin position="334"/>
        <end position="359"/>
    </location>
</feature>
<evidence type="ECO:0000313" key="10">
    <source>
        <dbReference type="EMBL" id="KJR85664.1"/>
    </source>
</evidence>
<name>A0A0F2M9A7_SPOSC</name>
<dbReference type="Gene3D" id="1.20.5.340">
    <property type="match status" value="1"/>
</dbReference>
<dbReference type="VEuPathDB" id="FungiDB:SPSK_08920"/>
<organism evidence="10 11">
    <name type="scientific">Sporothrix schenckii 1099-18</name>
    <dbReference type="NCBI Taxonomy" id="1397361"/>
    <lineage>
        <taxon>Eukaryota</taxon>
        <taxon>Fungi</taxon>
        <taxon>Dikarya</taxon>
        <taxon>Ascomycota</taxon>
        <taxon>Pezizomycotina</taxon>
        <taxon>Sordariomycetes</taxon>
        <taxon>Sordariomycetidae</taxon>
        <taxon>Ophiostomatales</taxon>
        <taxon>Ophiostomataceae</taxon>
        <taxon>Sporothrix</taxon>
    </lineage>
</organism>
<accession>A0A0F2M9A7</accession>
<dbReference type="RefSeq" id="XP_016588340.1">
    <property type="nucleotide sequence ID" value="XM_016735505.1"/>
</dbReference>
<evidence type="ECO:0000256" key="1">
    <source>
        <dbReference type="ARBA" id="ARBA00004173"/>
    </source>
</evidence>
<feature type="region of interest" description="Disordered" evidence="8">
    <location>
        <begin position="21"/>
        <end position="124"/>
    </location>
</feature>
<evidence type="ECO:0000256" key="4">
    <source>
        <dbReference type="ARBA" id="ARBA00022989"/>
    </source>
</evidence>
<proteinExistence type="predicted"/>
<feature type="compositionally biased region" description="Low complexity" evidence="8">
    <location>
        <begin position="57"/>
        <end position="70"/>
    </location>
</feature>
<keyword evidence="7 9" id="KW-0472">Membrane</keyword>
<evidence type="ECO:0000256" key="7">
    <source>
        <dbReference type="ARBA" id="ARBA00023136"/>
    </source>
</evidence>
<keyword evidence="5" id="KW-0175">Coiled coil</keyword>
<dbReference type="Pfam" id="PF07798">
    <property type="entry name" value="CCDC90-like"/>
    <property type="match status" value="1"/>
</dbReference>
<evidence type="ECO:0008006" key="12">
    <source>
        <dbReference type="Google" id="ProtNLM"/>
    </source>
</evidence>
<gene>
    <name evidence="10" type="ORF">SPSK_08920</name>
</gene>
<dbReference type="GO" id="GO:0005739">
    <property type="term" value="C:mitochondrion"/>
    <property type="evidence" value="ECO:0007669"/>
    <property type="project" value="UniProtKB-SubCell"/>
</dbReference>
<feature type="compositionally biased region" description="Polar residues" evidence="8">
    <location>
        <begin position="74"/>
        <end position="89"/>
    </location>
</feature>
<evidence type="ECO:0000313" key="11">
    <source>
        <dbReference type="Proteomes" id="UP000033710"/>
    </source>
</evidence>
<sequence>MPAVRLLALAPAPGQQLQLLRSAGSASSSSTTRTTTAGQSSSYSKDWNGLASPRVPSSSRAMSTNAAAAAPQYHPSTQPSWSRGASPTAVSPFLARAQRPSSAAEAKANTQRPRIPQRHQAPAACRAFGSATMPNQVAFPRHGKAVAPQQTPTNEKEAAATTTSPMTEDATAEPTTGGEPKPAPASAPTNEQRPAKTNGKRTRTASSGAKAKPAAAAVAAVAPADSAEPADQAPPADQTIPTASIEPAASTSASASQEASSVAVDAQDTLGRTDGPTTTAKPTDPAGVVAEAAATATTAAETATIAAAILDGTSPVIELGPPKVTIGAILEPGQKQQEQADQQQQQQQQQKSGDQGSSSPRQPLSQSKLLPPHLTTPPYVHHFDSYSLVKQLEAGGYRQGQAITAMKAVRTLLAQNLDVAQTGLVSKSDVENEAYLFKAACAELSIEVRNNRRRADELVRQQRTLLQHEVDIASQSVNQELVTLADVVKELFNDRKMAVREEQKTLESAIQQLSYKITIMLNSEMRSEIEGLRWVLIRRSVLGIIFMAILTLGTLRYASYVSHEKKNAAERALREAHEAEMQRFADTKIDSSAPPDAAEILAAN</sequence>
<keyword evidence="3 9" id="KW-0812">Transmembrane</keyword>
<dbReference type="GeneID" id="27670782"/>
<protein>
    <recommendedName>
        <fullName evidence="12">Moz protein represents a chromatin-associated acetyltransferase</fullName>
    </recommendedName>
</protein>
<feature type="region of interest" description="Disordered" evidence="8">
    <location>
        <begin position="144"/>
        <end position="286"/>
    </location>
</feature>
<dbReference type="GO" id="GO:0016020">
    <property type="term" value="C:membrane"/>
    <property type="evidence" value="ECO:0007669"/>
    <property type="project" value="UniProtKB-SubCell"/>
</dbReference>
<feature type="compositionally biased region" description="Low complexity" evidence="8">
    <location>
        <begin position="21"/>
        <end position="42"/>
    </location>
</feature>
<evidence type="ECO:0000256" key="6">
    <source>
        <dbReference type="ARBA" id="ARBA00023128"/>
    </source>
</evidence>
<reference evidence="10 11" key="2">
    <citation type="journal article" date="2015" name="Eukaryot. Cell">
        <title>Asexual propagation of a virulent clone complex in a human and feline outbreak of sporotrichosis.</title>
        <authorList>
            <person name="Teixeira Mde M."/>
            <person name="Rodrigues A.M."/>
            <person name="Tsui C.K."/>
            <person name="de Almeida L.G."/>
            <person name="Van Diepeningen A.D."/>
            <person name="van den Ende B.G."/>
            <person name="Fernandes G.F."/>
            <person name="Kano R."/>
            <person name="Hamelin R.C."/>
            <person name="Lopes-Bezerra L.M."/>
            <person name="Vasconcelos A.T."/>
            <person name="de Hoog S."/>
            <person name="de Camargo Z.P."/>
            <person name="Felipe M.S."/>
        </authorList>
    </citation>
    <scope>NUCLEOTIDE SEQUENCE [LARGE SCALE GENOMIC DNA]</scope>
    <source>
        <strain evidence="10 11">1099-18</strain>
    </source>
</reference>
<keyword evidence="4 9" id="KW-1133">Transmembrane helix</keyword>
<dbReference type="PANTHER" id="PTHR14360">
    <property type="entry name" value="PROTEIN FMP32, MITOCHONDRIAL"/>
    <property type="match status" value="1"/>
</dbReference>
<dbReference type="PANTHER" id="PTHR14360:SF12">
    <property type="entry name" value="MOZ PROTEIN REPRESENTS A CHROMATIN-ASSOCIATED ACETYLTRANSFERASE"/>
    <property type="match status" value="1"/>
</dbReference>
<feature type="compositionally biased region" description="Low complexity" evidence="8">
    <location>
        <begin position="205"/>
        <end position="267"/>
    </location>
</feature>
<reference evidence="10 11" key="1">
    <citation type="journal article" date="2014" name="BMC Genomics">
        <title>Comparative genomics of the major fungal agents of human and animal Sporotrichosis: Sporothrix schenckii and Sporothrix brasiliensis.</title>
        <authorList>
            <person name="Teixeira M.M."/>
            <person name="de Almeida L.G."/>
            <person name="Kubitschek-Barreira P."/>
            <person name="Alves F.L."/>
            <person name="Kioshima E.S."/>
            <person name="Abadio A.K."/>
            <person name="Fernandes L."/>
            <person name="Derengowski L.S."/>
            <person name="Ferreira K.S."/>
            <person name="Souza R.C."/>
            <person name="Ruiz J.C."/>
            <person name="de Andrade N.C."/>
            <person name="Paes H.C."/>
            <person name="Nicola A.M."/>
            <person name="Albuquerque P."/>
            <person name="Gerber A.L."/>
            <person name="Martins V.P."/>
            <person name="Peconick L.D."/>
            <person name="Neto A.V."/>
            <person name="Chaucanez C.B."/>
            <person name="Silva P.A."/>
            <person name="Cunha O.L."/>
            <person name="de Oliveira F.F."/>
            <person name="dos Santos T.C."/>
            <person name="Barros A.L."/>
            <person name="Soares M.A."/>
            <person name="de Oliveira L.M."/>
            <person name="Marini M.M."/>
            <person name="Villalobos-Duno H."/>
            <person name="Cunha M.M."/>
            <person name="de Hoog S."/>
            <person name="da Silveira J.F."/>
            <person name="Henrissat B."/>
            <person name="Nino-Vega G.A."/>
            <person name="Cisalpino P.S."/>
            <person name="Mora-Montes H.M."/>
            <person name="Almeida S.R."/>
            <person name="Stajich J.E."/>
            <person name="Lopes-Bezerra L.M."/>
            <person name="Vasconcelos A.T."/>
            <person name="Felipe M.S."/>
        </authorList>
    </citation>
    <scope>NUCLEOTIDE SEQUENCE [LARGE SCALE GENOMIC DNA]</scope>
    <source>
        <strain evidence="10 11">1099-18</strain>
    </source>
</reference>
<evidence type="ECO:0000256" key="5">
    <source>
        <dbReference type="ARBA" id="ARBA00023054"/>
    </source>
</evidence>